<dbReference type="Gramene" id="TraesSYM4B03G02288540.1">
    <property type="protein sequence ID" value="TraesSYM4B03G02288540.1"/>
    <property type="gene ID" value="TraesSYM4B03G02288540"/>
</dbReference>
<dbReference type="Gramene" id="TraesPARA_EIv1.0_1329060.1">
    <property type="protein sequence ID" value="TraesPARA_EIv1.0_1329060.1.CDS"/>
    <property type="gene ID" value="TraesPARA_EIv1.0_1329060"/>
</dbReference>
<dbReference type="Gramene" id="TraesCS4B02G098100.1">
    <property type="protein sequence ID" value="TraesCS4B02G098100.1"/>
    <property type="gene ID" value="TraesCS4B02G098100"/>
</dbReference>
<dbReference type="Pfam" id="PF14543">
    <property type="entry name" value="TAXi_N"/>
    <property type="match status" value="1"/>
</dbReference>
<dbReference type="Gramene" id="TraesARI4B03G02297820.1">
    <property type="protein sequence ID" value="TraesARI4B03G02297820.1"/>
    <property type="gene ID" value="TraesARI4B03G02297820"/>
</dbReference>
<dbReference type="Gramene" id="TraesROB_scaffold_004463_01G000200.1">
    <property type="protein sequence ID" value="TraesROB_scaffold_004463_01G000200.1"/>
    <property type="gene ID" value="TraesROB_scaffold_004463_01G000200"/>
</dbReference>
<reference evidence="4" key="1">
    <citation type="submission" date="2018-08" db="EMBL/GenBank/DDBJ databases">
        <authorList>
            <person name="Rossello M."/>
        </authorList>
    </citation>
    <scope>NUCLEOTIDE SEQUENCE [LARGE SCALE GENOMIC DNA]</scope>
    <source>
        <strain evidence="4">cv. Chinese Spring</strain>
    </source>
</reference>
<dbReference type="EnsemblPlants" id="TraesCS4B02G098100.1">
    <property type="protein sequence ID" value="TraesCS4B02G098100.1"/>
    <property type="gene ID" value="TraesCS4B02G098100"/>
</dbReference>
<accession>A0A3B6IN63</accession>
<organism evidence="4">
    <name type="scientific">Triticum aestivum</name>
    <name type="common">Wheat</name>
    <dbReference type="NCBI Taxonomy" id="4565"/>
    <lineage>
        <taxon>Eukaryota</taxon>
        <taxon>Viridiplantae</taxon>
        <taxon>Streptophyta</taxon>
        <taxon>Embryophyta</taxon>
        <taxon>Tracheophyta</taxon>
        <taxon>Spermatophyta</taxon>
        <taxon>Magnoliopsida</taxon>
        <taxon>Liliopsida</taxon>
        <taxon>Poales</taxon>
        <taxon>Poaceae</taxon>
        <taxon>BOP clade</taxon>
        <taxon>Pooideae</taxon>
        <taxon>Triticodae</taxon>
        <taxon>Triticeae</taxon>
        <taxon>Triticinae</taxon>
        <taxon>Triticum</taxon>
    </lineage>
</organism>
<evidence type="ECO:0000313" key="5">
    <source>
        <dbReference type="Proteomes" id="UP000019116"/>
    </source>
</evidence>
<dbReference type="STRING" id="4565.A0A3B6IN63"/>
<dbReference type="PANTHER" id="PTHR13683:SF607">
    <property type="entry name" value="PEPTIDASE A1 DOMAIN-CONTAINING PROTEIN"/>
    <property type="match status" value="1"/>
</dbReference>
<evidence type="ECO:0000259" key="3">
    <source>
        <dbReference type="PROSITE" id="PS51767"/>
    </source>
</evidence>
<dbReference type="Gramene" id="TraesCS4B03G0224200.1">
    <property type="protein sequence ID" value="TraesCS4B03G0224200.1.CDS"/>
    <property type="gene ID" value="TraesCS4B03G0224200"/>
</dbReference>
<dbReference type="Gramene" id="TraesMAC4B03G02261420.1">
    <property type="protein sequence ID" value="TraesMAC4B03G02261420.1"/>
    <property type="gene ID" value="TraesMAC4B03G02261420"/>
</dbReference>
<dbReference type="InterPro" id="IPR032799">
    <property type="entry name" value="TAXi_C"/>
</dbReference>
<dbReference type="InterPro" id="IPR032861">
    <property type="entry name" value="TAXi_N"/>
</dbReference>
<dbReference type="Gramene" id="TraesLDM4B03G02261960.1">
    <property type="protein sequence ID" value="TraesLDM4B03G02261960.1"/>
    <property type="gene ID" value="TraesLDM4B03G02261960"/>
</dbReference>
<protein>
    <recommendedName>
        <fullName evidence="3">Peptidase A1 domain-containing protein</fullName>
    </recommendedName>
</protein>
<dbReference type="Gramene" id="TraesJAG4B03G02261450.1">
    <property type="protein sequence ID" value="TraesJAG4B03G02261450.1"/>
    <property type="gene ID" value="TraesJAG4B03G02261450"/>
</dbReference>
<dbReference type="Gramene" id="TraesNOR4B03G02279010.1">
    <property type="protein sequence ID" value="TraesNOR4B03G02279010.1"/>
    <property type="gene ID" value="TraesNOR4B03G02279010"/>
</dbReference>
<dbReference type="PROSITE" id="PS51767">
    <property type="entry name" value="PEPTIDASE_A1"/>
    <property type="match status" value="1"/>
</dbReference>
<dbReference type="SUPFAM" id="SSF50630">
    <property type="entry name" value="Acid proteases"/>
    <property type="match status" value="1"/>
</dbReference>
<dbReference type="Gramene" id="TraesCLE_scaffold_100711_01G000200.1">
    <property type="protein sequence ID" value="TraesCLE_scaffold_100711_01G000200.1"/>
    <property type="gene ID" value="TraesCLE_scaffold_100711_01G000200"/>
</dbReference>
<dbReference type="GO" id="GO:0004190">
    <property type="term" value="F:aspartic-type endopeptidase activity"/>
    <property type="evidence" value="ECO:0007669"/>
    <property type="project" value="InterPro"/>
</dbReference>
<feature type="signal peptide" evidence="2">
    <location>
        <begin position="1"/>
        <end position="25"/>
    </location>
</feature>
<dbReference type="InterPro" id="IPR021109">
    <property type="entry name" value="Peptidase_aspartic_dom_sf"/>
</dbReference>
<dbReference type="SMR" id="A0A3B6IN63"/>
<dbReference type="InterPro" id="IPR001461">
    <property type="entry name" value="Aspartic_peptidase_A1"/>
</dbReference>
<dbReference type="PANTHER" id="PTHR13683">
    <property type="entry name" value="ASPARTYL PROTEASES"/>
    <property type="match status" value="1"/>
</dbReference>
<dbReference type="InterPro" id="IPR033121">
    <property type="entry name" value="PEPTIDASE_A1"/>
</dbReference>
<dbReference type="GO" id="GO:0006508">
    <property type="term" value="P:proteolysis"/>
    <property type="evidence" value="ECO:0007669"/>
    <property type="project" value="InterPro"/>
</dbReference>
<dbReference type="GeneID" id="123094568"/>
<dbReference type="RefSeq" id="XP_044372477.1">
    <property type="nucleotide sequence ID" value="XM_044516542.1"/>
</dbReference>
<feature type="chain" id="PRO_5043175698" description="Peptidase A1 domain-containing protein" evidence="2">
    <location>
        <begin position="26"/>
        <end position="395"/>
    </location>
</feature>
<evidence type="ECO:0000256" key="2">
    <source>
        <dbReference type="SAM" id="SignalP"/>
    </source>
</evidence>
<sequence>MAAMWSPIIALLLLLLPLVPSSSSAITLPLHGNVYPVGHYYVTLQIGKPLKHYFLDIHTGSNLTWLECQHPHLGCQHCTQGHKHSYYSPKLSNLKVGCQHMYCVALRKDLPGINPQCPIKEPHQCHYKIRYLDGTTEGVLSLDKISVGGKENNIALGCGYNQHPRKPSPVHGILALGMGTVGFVPQLKLQKMISKNIIGHCLGKDGGGYLFFGDKQFGSEGITWAPMRRYELFYSPGQAKLHLDGQPEPIYKHGVNAVFDSGSTYTYIPARIYNPFVHTVRHMIGSSHREVHDHDLPHCWKFKSIDEVKRLFKPLSLQFDNKIAMHIPAMNYLIHTRSNNWCLAILNGTHVGEDRRILIGDATMRDMLVIYDNQDGRLGWVHQQECTRPHPASRL</sequence>
<keyword evidence="2" id="KW-0732">Signal</keyword>
<dbReference type="OrthoDB" id="2747330at2759"/>
<evidence type="ECO:0000256" key="1">
    <source>
        <dbReference type="ARBA" id="ARBA00007447"/>
    </source>
</evidence>
<gene>
    <name evidence="4" type="primary">LOC123094568</name>
</gene>
<reference evidence="4" key="2">
    <citation type="submission" date="2018-10" db="UniProtKB">
        <authorList>
            <consortium name="EnsemblPlants"/>
        </authorList>
    </citation>
    <scope>IDENTIFICATION</scope>
</reference>
<dbReference type="Gramene" id="TraesRN4B0100235100.1">
    <property type="protein sequence ID" value="TraesRN4B0100235100.1"/>
    <property type="gene ID" value="TraesRN4B0100235100"/>
</dbReference>
<dbReference type="AlphaFoldDB" id="A0A3B6IN63"/>
<proteinExistence type="inferred from homology"/>
<dbReference type="Proteomes" id="UP000019116">
    <property type="component" value="Chromosome 4B"/>
</dbReference>
<evidence type="ECO:0000313" key="4">
    <source>
        <dbReference type="EnsemblPlants" id="TraesCS4B02G098100.1"/>
    </source>
</evidence>
<dbReference type="InterPro" id="IPR001969">
    <property type="entry name" value="Aspartic_peptidase_AS"/>
</dbReference>
<dbReference type="Gramene" id="TraesWEE_scaffold_004741_01G000200.1">
    <property type="protein sequence ID" value="TraesWEE_scaffold_004741_01G000200.1"/>
    <property type="gene ID" value="TraesWEE_scaffold_004741_01G000200"/>
</dbReference>
<comment type="similarity">
    <text evidence="1">Belongs to the peptidase A1 family.</text>
</comment>
<feature type="domain" description="Peptidase A1" evidence="3">
    <location>
        <begin position="40"/>
        <end position="381"/>
    </location>
</feature>
<dbReference type="Gene3D" id="2.40.70.10">
    <property type="entry name" value="Acid Proteases"/>
    <property type="match status" value="2"/>
</dbReference>
<dbReference type="Pfam" id="PF14541">
    <property type="entry name" value="TAXi_C"/>
    <property type="match status" value="1"/>
</dbReference>
<dbReference type="PROSITE" id="PS00141">
    <property type="entry name" value="ASP_PROTEASE"/>
    <property type="match status" value="1"/>
</dbReference>
<dbReference type="Gramene" id="TraesKAR4B01G0068760.1">
    <property type="protein sequence ID" value="cds.TraesKAR4B01G0068760.1"/>
    <property type="gene ID" value="TraesKAR4B01G0068760"/>
</dbReference>
<dbReference type="Gramene" id="TraesCAD_scaffold_114814_01G000100.1">
    <property type="protein sequence ID" value="TraesCAD_scaffold_114814_01G000100.1"/>
    <property type="gene ID" value="TraesCAD_scaffold_114814_01G000100"/>
</dbReference>
<keyword evidence="5" id="KW-1185">Reference proteome</keyword>
<name>A0A3B6IN63_WHEAT</name>